<name>A0A1I6Y007_METTE</name>
<dbReference type="RefSeq" id="WP_181952184.1">
    <property type="nucleotide sequence ID" value="NZ_FPAO01000002.1"/>
</dbReference>
<protein>
    <submittedName>
        <fullName evidence="3">Uncharacterized protein</fullName>
    </submittedName>
</protein>
<evidence type="ECO:0000313" key="2">
    <source>
        <dbReference type="EMBL" id="BAW30466.1"/>
    </source>
</evidence>
<accession>A0A1I6Y007</accession>
<dbReference type="AlphaFoldDB" id="A0A1I6Y007"/>
<keyword evidence="5" id="KW-1185">Reference proteome</keyword>
<organism evidence="3 5">
    <name type="scientific">Methanosarcina thermophila</name>
    <dbReference type="NCBI Taxonomy" id="2210"/>
    <lineage>
        <taxon>Archaea</taxon>
        <taxon>Methanobacteriati</taxon>
        <taxon>Methanobacteriota</taxon>
        <taxon>Stenosarchaea group</taxon>
        <taxon>Methanomicrobia</taxon>
        <taxon>Methanosarcinales</taxon>
        <taxon>Methanosarcinaceae</taxon>
        <taxon>Methanosarcina</taxon>
    </lineage>
</organism>
<dbReference type="Proteomes" id="UP000265557">
    <property type="component" value="Chromosome"/>
</dbReference>
<evidence type="ECO:0000313" key="4">
    <source>
        <dbReference type="Proteomes" id="UP000265557"/>
    </source>
</evidence>
<keyword evidence="1" id="KW-1133">Transmembrane helix</keyword>
<feature type="transmembrane region" description="Helical" evidence="1">
    <location>
        <begin position="7"/>
        <end position="29"/>
    </location>
</feature>
<dbReference type="EMBL" id="AP017646">
    <property type="protein sequence ID" value="BAW30466.1"/>
    <property type="molecule type" value="Genomic_DNA"/>
</dbReference>
<dbReference type="Proteomes" id="UP000323733">
    <property type="component" value="Unassembled WGS sequence"/>
</dbReference>
<evidence type="ECO:0000256" key="1">
    <source>
        <dbReference type="SAM" id="Phobius"/>
    </source>
</evidence>
<reference evidence="3 5" key="2">
    <citation type="submission" date="2016-10" db="EMBL/GenBank/DDBJ databases">
        <authorList>
            <person name="Varghese N."/>
            <person name="Submissions S."/>
        </authorList>
    </citation>
    <scope>NUCLEOTIDE SEQUENCE [LARGE SCALE GENOMIC DNA]</scope>
    <source>
        <strain evidence="3 5">DSM 11855</strain>
    </source>
</reference>
<sequence>MLGINDPFIWLGYLASILSALLCLVYGAYHWRGGDEEQMVKSSAKKVATQDQ</sequence>
<dbReference type="NCBIfam" id="NF045580">
    <property type="entry name" value="symport_access"/>
    <property type="match status" value="1"/>
</dbReference>
<evidence type="ECO:0000313" key="3">
    <source>
        <dbReference type="EMBL" id="SFT43693.1"/>
    </source>
</evidence>
<keyword evidence="1" id="KW-0812">Transmembrane</keyword>
<reference evidence="2 4" key="1">
    <citation type="submission" date="2016-09" db="EMBL/GenBank/DDBJ databases">
        <title>Complete Genome Sequence of Methanosarcina thermophila MT-1.</title>
        <authorList>
            <person name="Kouzuma A."/>
        </authorList>
    </citation>
    <scope>NUCLEOTIDE SEQUENCE [LARGE SCALE GENOMIC DNA]</scope>
    <source>
        <strain evidence="2 4">MT-1</strain>
    </source>
</reference>
<keyword evidence="1" id="KW-0472">Membrane</keyword>
<accession>A0A3G9CWP4</accession>
<proteinExistence type="predicted"/>
<evidence type="ECO:0000313" key="5">
    <source>
        <dbReference type="Proteomes" id="UP000323733"/>
    </source>
</evidence>
<dbReference type="GeneID" id="58788093"/>
<dbReference type="InterPro" id="IPR054615">
    <property type="entry name" value="Symport_access"/>
</dbReference>
<dbReference type="EMBL" id="FPAO01000002">
    <property type="protein sequence ID" value="SFT43693.1"/>
    <property type="molecule type" value="Genomic_DNA"/>
</dbReference>
<gene>
    <name evidence="2" type="ORF">MESMT1_2536</name>
    <name evidence="3" type="ORF">SAMN02910340_00690</name>
</gene>